<proteinExistence type="predicted"/>
<comment type="caution">
    <text evidence="2">The sequence shown here is derived from an EMBL/GenBank/DDBJ whole genome shotgun (WGS) entry which is preliminary data.</text>
</comment>
<dbReference type="EMBL" id="JARBJD010000041">
    <property type="protein sequence ID" value="KAK2958031.1"/>
    <property type="molecule type" value="Genomic_DNA"/>
</dbReference>
<evidence type="ECO:0000256" key="1">
    <source>
        <dbReference type="SAM" id="MobiDB-lite"/>
    </source>
</evidence>
<accession>A0ABQ9Y2Q8</accession>
<reference evidence="2 3" key="1">
    <citation type="journal article" date="2022" name="bioRxiv">
        <title>Genomics of Preaxostyla Flagellates Illuminates Evolutionary Transitions and the Path Towards Mitochondrial Loss.</title>
        <authorList>
            <person name="Novak L.V.F."/>
            <person name="Treitli S.C."/>
            <person name="Pyrih J."/>
            <person name="Halakuc P."/>
            <person name="Pipaliya S.V."/>
            <person name="Vacek V."/>
            <person name="Brzon O."/>
            <person name="Soukal P."/>
            <person name="Eme L."/>
            <person name="Dacks J.B."/>
            <person name="Karnkowska A."/>
            <person name="Elias M."/>
            <person name="Hampl V."/>
        </authorList>
    </citation>
    <scope>NUCLEOTIDE SEQUENCE [LARGE SCALE GENOMIC DNA]</scope>
    <source>
        <strain evidence="2">NAU3</strain>
        <tissue evidence="2">Gut</tissue>
    </source>
</reference>
<evidence type="ECO:0000313" key="3">
    <source>
        <dbReference type="Proteomes" id="UP001281761"/>
    </source>
</evidence>
<sequence length="126" mass="14821">METTEELERNRQLIQNISRWFSHHQAEHHPTMPSPETVEDSEDSSKREEQIFLVERMRNENRTTYQLTKEQGTDFSSLFPNEWIAFDHGRVSCHSEIFEEVLCEAEDCAFITFPSDETKEQPGVVT</sequence>
<evidence type="ECO:0000313" key="2">
    <source>
        <dbReference type="EMBL" id="KAK2958031.1"/>
    </source>
</evidence>
<keyword evidence="3" id="KW-1185">Reference proteome</keyword>
<protein>
    <submittedName>
        <fullName evidence="2">Uncharacterized protein</fullName>
    </submittedName>
</protein>
<gene>
    <name evidence="2" type="ORF">BLNAU_6957</name>
</gene>
<organism evidence="2 3">
    <name type="scientific">Blattamonas nauphoetae</name>
    <dbReference type="NCBI Taxonomy" id="2049346"/>
    <lineage>
        <taxon>Eukaryota</taxon>
        <taxon>Metamonada</taxon>
        <taxon>Preaxostyla</taxon>
        <taxon>Oxymonadida</taxon>
        <taxon>Blattamonas</taxon>
    </lineage>
</organism>
<dbReference type="Proteomes" id="UP001281761">
    <property type="component" value="Unassembled WGS sequence"/>
</dbReference>
<feature type="region of interest" description="Disordered" evidence="1">
    <location>
        <begin position="22"/>
        <end position="48"/>
    </location>
</feature>
<name>A0ABQ9Y2Q8_9EUKA</name>